<dbReference type="KEGG" id="nsh:GXM_00997"/>
<accession>A0A5P8VT74</accession>
<reference evidence="1 2" key="1">
    <citation type="submission" date="2019-10" db="EMBL/GenBank/DDBJ databases">
        <title>Genomic and transcriptomic insights into the perfect genentic adaptation of a filamentous nitrogen-fixing cyanobacterium to rice fields.</title>
        <authorList>
            <person name="Chen Z."/>
        </authorList>
    </citation>
    <scope>NUCLEOTIDE SEQUENCE [LARGE SCALE GENOMIC DNA]</scope>
    <source>
        <strain evidence="1">CCNUC1</strain>
    </source>
</reference>
<name>A0A5P8VT74_9NOSO</name>
<evidence type="ECO:0000313" key="2">
    <source>
        <dbReference type="Proteomes" id="UP000326678"/>
    </source>
</evidence>
<gene>
    <name evidence="1" type="ORF">GXM_00997</name>
</gene>
<organism evidence="1 2">
    <name type="scientific">Nostoc sphaeroides CCNUC1</name>
    <dbReference type="NCBI Taxonomy" id="2653204"/>
    <lineage>
        <taxon>Bacteria</taxon>
        <taxon>Bacillati</taxon>
        <taxon>Cyanobacteriota</taxon>
        <taxon>Cyanophyceae</taxon>
        <taxon>Nostocales</taxon>
        <taxon>Nostocaceae</taxon>
        <taxon>Nostoc</taxon>
    </lineage>
</organism>
<dbReference type="EMBL" id="CP045226">
    <property type="protein sequence ID" value="QFS43524.1"/>
    <property type="molecule type" value="Genomic_DNA"/>
</dbReference>
<dbReference type="Proteomes" id="UP000326678">
    <property type="component" value="Chromosome Gxm1"/>
</dbReference>
<keyword evidence="2" id="KW-1185">Reference proteome</keyword>
<proteinExistence type="predicted"/>
<sequence>MNFSETQQIPENVGFRSSTQPTLELFFRQNLRSIEFLAILI</sequence>
<protein>
    <submittedName>
        <fullName evidence="1">Uncharacterized protein</fullName>
    </submittedName>
</protein>
<evidence type="ECO:0000313" key="1">
    <source>
        <dbReference type="EMBL" id="QFS43524.1"/>
    </source>
</evidence>
<dbReference type="AlphaFoldDB" id="A0A5P8VT74"/>